<keyword evidence="2" id="KW-1185">Reference proteome</keyword>
<evidence type="ECO:0000313" key="1">
    <source>
        <dbReference type="EMBL" id="KAI4371346.1"/>
    </source>
</evidence>
<comment type="caution">
    <text evidence="1">The sequence shown here is derived from an EMBL/GenBank/DDBJ whole genome shotgun (WGS) entry which is preliminary data.</text>
</comment>
<protein>
    <submittedName>
        <fullName evidence="1">Uncharacterized protein</fullName>
    </submittedName>
</protein>
<dbReference type="Proteomes" id="UP001057402">
    <property type="component" value="Chromosome 5"/>
</dbReference>
<dbReference type="EMBL" id="CM042884">
    <property type="protein sequence ID" value="KAI4371346.1"/>
    <property type="molecule type" value="Genomic_DNA"/>
</dbReference>
<organism evidence="1 2">
    <name type="scientific">Melastoma candidum</name>
    <dbReference type="NCBI Taxonomy" id="119954"/>
    <lineage>
        <taxon>Eukaryota</taxon>
        <taxon>Viridiplantae</taxon>
        <taxon>Streptophyta</taxon>
        <taxon>Embryophyta</taxon>
        <taxon>Tracheophyta</taxon>
        <taxon>Spermatophyta</taxon>
        <taxon>Magnoliopsida</taxon>
        <taxon>eudicotyledons</taxon>
        <taxon>Gunneridae</taxon>
        <taxon>Pentapetalae</taxon>
        <taxon>rosids</taxon>
        <taxon>malvids</taxon>
        <taxon>Myrtales</taxon>
        <taxon>Melastomataceae</taxon>
        <taxon>Melastomatoideae</taxon>
        <taxon>Melastomateae</taxon>
        <taxon>Melastoma</taxon>
    </lineage>
</organism>
<reference evidence="2" key="1">
    <citation type="journal article" date="2023" name="Front. Plant Sci.">
        <title>Chromosomal-level genome assembly of Melastoma candidum provides insights into trichome evolution.</title>
        <authorList>
            <person name="Zhong Y."/>
            <person name="Wu W."/>
            <person name="Sun C."/>
            <person name="Zou P."/>
            <person name="Liu Y."/>
            <person name="Dai S."/>
            <person name="Zhou R."/>
        </authorList>
    </citation>
    <scope>NUCLEOTIDE SEQUENCE [LARGE SCALE GENOMIC DNA]</scope>
</reference>
<proteinExistence type="predicted"/>
<evidence type="ECO:0000313" key="2">
    <source>
        <dbReference type="Proteomes" id="UP001057402"/>
    </source>
</evidence>
<accession>A0ACB9R0K6</accession>
<name>A0ACB9R0K6_9MYRT</name>
<gene>
    <name evidence="1" type="ORF">MLD38_019593</name>
</gene>
<sequence>MDWDGNNNSLRNFVSVTTDHSSIGFLYDYHHNATAAPASHFPSTSAGAVLMGDHGNHHEAHVGILANFGGSHGHLQHLHGGDSNDQKKKKLRSDQLELLENSFQEEIKLDPDRKLRLSRELGLQPRQIAVWFQNRRARWKAKQLERLYDALKAEFDSVYREKLELQEEVLRLKAMVGDMEVTKKQPSAAAQTEISGEETVESVRNSNEVARRPMATDLMMNATGTSSHRHQHHMASESSYQLQNVQESYNVAAVMNSYWGGSGGGLPSYP</sequence>